<dbReference type="SUPFAM" id="SSF46689">
    <property type="entry name" value="Homeodomain-like"/>
    <property type="match status" value="1"/>
</dbReference>
<accession>A0A6J6CFD8</accession>
<name>A0A6J6CFD8_9ZZZZ</name>
<dbReference type="GO" id="GO:0000976">
    <property type="term" value="F:transcription cis-regulatory region binding"/>
    <property type="evidence" value="ECO:0007669"/>
    <property type="project" value="TreeGrafter"/>
</dbReference>
<dbReference type="Gene3D" id="1.10.357.10">
    <property type="entry name" value="Tetracycline Repressor, domain 2"/>
    <property type="match status" value="1"/>
</dbReference>
<dbReference type="InterPro" id="IPR050109">
    <property type="entry name" value="HTH-type_TetR-like_transc_reg"/>
</dbReference>
<evidence type="ECO:0000256" key="1">
    <source>
        <dbReference type="ARBA" id="ARBA00023125"/>
    </source>
</evidence>
<feature type="domain" description="HTH tetR-type" evidence="2">
    <location>
        <begin position="12"/>
        <end position="72"/>
    </location>
</feature>
<evidence type="ECO:0000313" key="3">
    <source>
        <dbReference type="EMBL" id="CAB4548923.1"/>
    </source>
</evidence>
<proteinExistence type="predicted"/>
<organism evidence="3">
    <name type="scientific">freshwater metagenome</name>
    <dbReference type="NCBI Taxonomy" id="449393"/>
    <lineage>
        <taxon>unclassified sequences</taxon>
        <taxon>metagenomes</taxon>
        <taxon>ecological metagenomes</taxon>
    </lineage>
</organism>
<protein>
    <submittedName>
        <fullName evidence="3">Unannotated protein</fullName>
    </submittedName>
</protein>
<evidence type="ECO:0000259" key="2">
    <source>
        <dbReference type="PROSITE" id="PS50977"/>
    </source>
</evidence>
<dbReference type="PANTHER" id="PTHR30055:SF178">
    <property type="entry name" value="POSSIBLE TRANSCRIPTIONAL REGULATORY PROTEIN"/>
    <property type="match status" value="1"/>
</dbReference>
<keyword evidence="1" id="KW-0238">DNA-binding</keyword>
<dbReference type="PANTHER" id="PTHR30055">
    <property type="entry name" value="HTH-TYPE TRANSCRIPTIONAL REGULATOR RUTR"/>
    <property type="match status" value="1"/>
</dbReference>
<gene>
    <name evidence="3" type="ORF">UFOPK1493_00895</name>
</gene>
<dbReference type="InterPro" id="IPR001647">
    <property type="entry name" value="HTH_TetR"/>
</dbReference>
<dbReference type="InterPro" id="IPR009057">
    <property type="entry name" value="Homeodomain-like_sf"/>
</dbReference>
<dbReference type="InterPro" id="IPR041483">
    <property type="entry name" value="TetR_C_34"/>
</dbReference>
<sequence length="212" mass="23211">MPRRARSDADKELRRAAILDAAGEVFDRTGIDDFTMDEVAASLALAKGTLYRYVPTREGLLLAVIAEEYRSWFDAVDALLAVDPSGRGAPDVATLLVDSLLERPRMLRLLSLMSSVLERNVPRETAHEFKSFLLTRTTTTAGLLAQRLDCPQAEAVRLLVHLQAVTVGLHHHAHPSPVVAEVLAHPSLAAFAIDLRTELLHAVQALVVAARR</sequence>
<dbReference type="PROSITE" id="PS50977">
    <property type="entry name" value="HTH_TETR_2"/>
    <property type="match status" value="1"/>
</dbReference>
<reference evidence="3" key="1">
    <citation type="submission" date="2020-05" db="EMBL/GenBank/DDBJ databases">
        <authorList>
            <person name="Chiriac C."/>
            <person name="Salcher M."/>
            <person name="Ghai R."/>
            <person name="Kavagutti S V."/>
        </authorList>
    </citation>
    <scope>NUCLEOTIDE SEQUENCE</scope>
</reference>
<dbReference type="EMBL" id="CAEZSR010000022">
    <property type="protein sequence ID" value="CAB4548923.1"/>
    <property type="molecule type" value="Genomic_DNA"/>
</dbReference>
<dbReference type="PRINTS" id="PR00455">
    <property type="entry name" value="HTHTETR"/>
</dbReference>
<dbReference type="AlphaFoldDB" id="A0A6J6CFD8"/>
<dbReference type="Pfam" id="PF17929">
    <property type="entry name" value="TetR_C_34"/>
    <property type="match status" value="1"/>
</dbReference>
<dbReference type="GO" id="GO:0003700">
    <property type="term" value="F:DNA-binding transcription factor activity"/>
    <property type="evidence" value="ECO:0007669"/>
    <property type="project" value="TreeGrafter"/>
</dbReference>
<dbReference type="Pfam" id="PF00440">
    <property type="entry name" value="TetR_N"/>
    <property type="match status" value="1"/>
</dbReference>